<dbReference type="AlphaFoldDB" id="A0A232EGX4"/>
<organism evidence="2 3">
    <name type="scientific">Trichomalopsis sarcophagae</name>
    <dbReference type="NCBI Taxonomy" id="543379"/>
    <lineage>
        <taxon>Eukaryota</taxon>
        <taxon>Metazoa</taxon>
        <taxon>Ecdysozoa</taxon>
        <taxon>Arthropoda</taxon>
        <taxon>Hexapoda</taxon>
        <taxon>Insecta</taxon>
        <taxon>Pterygota</taxon>
        <taxon>Neoptera</taxon>
        <taxon>Endopterygota</taxon>
        <taxon>Hymenoptera</taxon>
        <taxon>Apocrita</taxon>
        <taxon>Proctotrupomorpha</taxon>
        <taxon>Chalcidoidea</taxon>
        <taxon>Pteromalidae</taxon>
        <taxon>Pteromalinae</taxon>
        <taxon>Trichomalopsis</taxon>
    </lineage>
</organism>
<evidence type="ECO:0000313" key="2">
    <source>
        <dbReference type="EMBL" id="OXU17607.1"/>
    </source>
</evidence>
<dbReference type="PANTHER" id="PTHR24139">
    <property type="entry name" value="CALCIUM-INDEPENDENT PHOSPHOLIPASE A2"/>
    <property type="match status" value="1"/>
</dbReference>
<evidence type="ECO:0000256" key="1">
    <source>
        <dbReference type="ARBA" id="ARBA00022801"/>
    </source>
</evidence>
<name>A0A232EGX4_9HYME</name>
<dbReference type="Proteomes" id="UP000215335">
    <property type="component" value="Unassembled WGS sequence"/>
</dbReference>
<dbReference type="STRING" id="543379.A0A232EGX4"/>
<dbReference type="InterPro" id="IPR047148">
    <property type="entry name" value="PLPL9"/>
</dbReference>
<comment type="caution">
    <text evidence="2">The sequence shown here is derived from an EMBL/GenBank/DDBJ whole genome shotgun (WGS) entry which is preliminary data.</text>
</comment>
<dbReference type="Gene3D" id="1.25.40.20">
    <property type="entry name" value="Ankyrin repeat-containing domain"/>
    <property type="match status" value="1"/>
</dbReference>
<keyword evidence="1" id="KW-0378">Hydrolase</keyword>
<gene>
    <name evidence="2" type="ORF">TSAR_011620</name>
</gene>
<dbReference type="GO" id="GO:0052816">
    <property type="term" value="F:long-chain fatty acyl-CoA hydrolase activity"/>
    <property type="evidence" value="ECO:0007669"/>
    <property type="project" value="TreeGrafter"/>
</dbReference>
<evidence type="ECO:0000313" key="3">
    <source>
        <dbReference type="Proteomes" id="UP000215335"/>
    </source>
</evidence>
<dbReference type="GO" id="GO:0047499">
    <property type="term" value="F:calcium-independent phospholipase A2 activity"/>
    <property type="evidence" value="ECO:0007669"/>
    <property type="project" value="InterPro"/>
</dbReference>
<dbReference type="InterPro" id="IPR002110">
    <property type="entry name" value="Ankyrin_rpt"/>
</dbReference>
<dbReference type="GO" id="GO:0005739">
    <property type="term" value="C:mitochondrion"/>
    <property type="evidence" value="ECO:0007669"/>
    <property type="project" value="TreeGrafter"/>
</dbReference>
<feature type="non-terminal residue" evidence="2">
    <location>
        <position position="1"/>
    </location>
</feature>
<dbReference type="Pfam" id="PF12796">
    <property type="entry name" value="Ank_2"/>
    <property type="match status" value="1"/>
</dbReference>
<protein>
    <submittedName>
        <fullName evidence="2">Uncharacterized protein</fullName>
    </submittedName>
</protein>
<proteinExistence type="predicted"/>
<keyword evidence="3" id="KW-1185">Reference proteome</keyword>
<dbReference type="EMBL" id="NNAY01004648">
    <property type="protein sequence ID" value="OXU17607.1"/>
    <property type="molecule type" value="Genomic_DNA"/>
</dbReference>
<reference evidence="2 3" key="1">
    <citation type="journal article" date="2017" name="Curr. Biol.">
        <title>The Evolution of Venom by Co-option of Single-Copy Genes.</title>
        <authorList>
            <person name="Martinson E.O."/>
            <person name="Mrinalini"/>
            <person name="Kelkar Y.D."/>
            <person name="Chang C.H."/>
            <person name="Werren J.H."/>
        </authorList>
    </citation>
    <scope>NUCLEOTIDE SEQUENCE [LARGE SCALE GENOMIC DNA]</scope>
    <source>
        <strain evidence="2 3">Alberta</strain>
        <tissue evidence="2">Whole body</tissue>
    </source>
</reference>
<accession>A0A232EGX4</accession>
<dbReference type="PANTHER" id="PTHR24139:SF34">
    <property type="entry name" value="85_88 KDA CALCIUM-INDEPENDENT PHOSPHOLIPASE A2"/>
    <property type="match status" value="1"/>
</dbReference>
<sequence>VGLDIGGVSGTTLGYISDFLHNQLNSLKTEDMKFQRSQECADRKNCEIDVLNFEDRTALRIIVIRKRLECVAELLSHLANINIVDKKGNSALHLAVTRSTPMISLRHLVDKDTNEGQKILYILHAVGAKRCSFDMKGCSIGCKHNEIFYGVAPPTAVSRTVFDQMLYVSRMEKVATKKRKHTKGVQLLCQCAAETCIEPFRLDFWYFHWILTLGIAAGKNLKECQALYFSINDNAFVGRRLYDSEPLKNALKETLGEVTVMADI</sequence>
<dbReference type="SUPFAM" id="SSF48403">
    <property type="entry name" value="Ankyrin repeat"/>
    <property type="match status" value="1"/>
</dbReference>
<dbReference type="InterPro" id="IPR036770">
    <property type="entry name" value="Ankyrin_rpt-contain_sf"/>
</dbReference>
<dbReference type="GO" id="GO:2000304">
    <property type="term" value="P:positive regulation of ceramide biosynthetic process"/>
    <property type="evidence" value="ECO:0007669"/>
    <property type="project" value="TreeGrafter"/>
</dbReference>